<dbReference type="PANTHER" id="PTHR23084">
    <property type="entry name" value="PHOSPHATIDYLINOSITOL-4-PHOSPHATE 5-KINASE RELATED"/>
    <property type="match status" value="1"/>
</dbReference>
<dbReference type="Proteomes" id="UP000785679">
    <property type="component" value="Unassembled WGS sequence"/>
</dbReference>
<name>A0A8J8NNP5_HALGN</name>
<proteinExistence type="predicted"/>
<keyword evidence="3" id="KW-1185">Reference proteome</keyword>
<reference evidence="2" key="1">
    <citation type="submission" date="2019-06" db="EMBL/GenBank/DDBJ databases">
        <authorList>
            <person name="Zheng W."/>
        </authorList>
    </citation>
    <scope>NUCLEOTIDE SEQUENCE</scope>
    <source>
        <strain evidence="2">QDHG01</strain>
    </source>
</reference>
<dbReference type="EMBL" id="RRYP01011874">
    <property type="protein sequence ID" value="TNV77456.1"/>
    <property type="molecule type" value="Genomic_DNA"/>
</dbReference>
<evidence type="ECO:0008006" key="4">
    <source>
        <dbReference type="Google" id="ProtNLM"/>
    </source>
</evidence>
<evidence type="ECO:0000256" key="1">
    <source>
        <dbReference type="ARBA" id="ARBA00022737"/>
    </source>
</evidence>
<gene>
    <name evidence="2" type="ORF">FGO68_gene10142</name>
</gene>
<comment type="caution">
    <text evidence="2">The sequence shown here is derived from an EMBL/GenBank/DDBJ whole genome shotgun (WGS) entry which is preliminary data.</text>
</comment>
<dbReference type="PANTHER" id="PTHR23084:SF263">
    <property type="entry name" value="MORN REPEAT-CONTAINING PROTEIN 1"/>
    <property type="match status" value="1"/>
</dbReference>
<dbReference type="AlphaFoldDB" id="A0A8J8NNP5"/>
<protein>
    <recommendedName>
        <fullName evidence="4">MORN repeat protein</fullName>
    </recommendedName>
</protein>
<keyword evidence="1" id="KW-0677">Repeat</keyword>
<evidence type="ECO:0000313" key="3">
    <source>
        <dbReference type="Proteomes" id="UP000785679"/>
    </source>
</evidence>
<dbReference type="InterPro" id="IPR003409">
    <property type="entry name" value="MORN"/>
</dbReference>
<dbReference type="OrthoDB" id="203073at2759"/>
<sequence length="367" mass="43133">MQQLCLLAFKRKTIPLKFSQQRMFTRQNNTYRDEIKAVIDGEENQPLIQKITSDEVWNEKGPRLIVSKKMPRFTIEIEDKLLASLRQKYGDFNFDEHFDRVEEMLGQSQERQWVQTQGKVFKYQGEAIKGTQIPYGRGMVIDMSEGGLVYQGWFKNGICHGYGREFTKHHQGLIYEGGFHMGHFEDKQGTTVWDFLGHRYEGGYSEGLANGYGYWNQGNRGYYKGNFLKGMKHGYGEDISPDLNVQGMFFKDQIHGYANMKNNYSEFEGEFNMGKFNGFGMIYNYEDDIKVWGRFKDDMHHGSSVQQNPMANMKAFHFRGKLWYIKEIKDFGRFQKKVILRIVYSCTYYTRLIRFLLAYSLKKKNGV</sequence>
<dbReference type="SMART" id="SM00698">
    <property type="entry name" value="MORN"/>
    <property type="match status" value="3"/>
</dbReference>
<organism evidence="2 3">
    <name type="scientific">Halteria grandinella</name>
    <dbReference type="NCBI Taxonomy" id="5974"/>
    <lineage>
        <taxon>Eukaryota</taxon>
        <taxon>Sar</taxon>
        <taxon>Alveolata</taxon>
        <taxon>Ciliophora</taxon>
        <taxon>Intramacronucleata</taxon>
        <taxon>Spirotrichea</taxon>
        <taxon>Stichotrichia</taxon>
        <taxon>Sporadotrichida</taxon>
        <taxon>Halteriidae</taxon>
        <taxon>Halteria</taxon>
    </lineage>
</organism>
<dbReference type="SUPFAM" id="SSF82185">
    <property type="entry name" value="Histone H3 K4-specific methyltransferase SET7/9 N-terminal domain"/>
    <property type="match status" value="2"/>
</dbReference>
<evidence type="ECO:0000313" key="2">
    <source>
        <dbReference type="EMBL" id="TNV77456.1"/>
    </source>
</evidence>
<accession>A0A8J8NNP5</accession>